<dbReference type="Proteomes" id="UP001501175">
    <property type="component" value="Unassembled WGS sequence"/>
</dbReference>
<dbReference type="RefSeq" id="WP_345243005.1">
    <property type="nucleotide sequence ID" value="NZ_BAABHD010000023.1"/>
</dbReference>
<evidence type="ECO:0000259" key="3">
    <source>
        <dbReference type="PROSITE" id="PS50208"/>
    </source>
</evidence>
<evidence type="ECO:0000256" key="1">
    <source>
        <dbReference type="ARBA" id="ARBA00010134"/>
    </source>
</evidence>
<sequence length="280" mass="31020">MKYVFLFLFGLIFPACAQEKQIDTFKSKSKQLNTSDLFSDPKPPSSSEKRLALVIGNGSYPGISQLTNAVTDAQEVARSLEEIGFEVMLRTDLNKQGINQAIRDFNERLADYPTAMFYYTGHGVQHEGINYLVPVDADPHSEADITKECEPVNHFVAMMEEARTGTNIVVLDASYTNPFTRSLGRGAGTKGLASMMPPQGTYIAYATTPGQTAASGSGSNGLYTQAFVKAIKFTNLTIEEVFKRVRQEVTQKSDRKQTPWESSALVGEFYFIRQALIPKR</sequence>
<dbReference type="Pfam" id="PF00656">
    <property type="entry name" value="Peptidase_C14"/>
    <property type="match status" value="1"/>
</dbReference>
<organism evidence="4 5">
    <name type="scientific">Nibrella saemangeumensis</name>
    <dbReference type="NCBI Taxonomy" id="1084526"/>
    <lineage>
        <taxon>Bacteria</taxon>
        <taxon>Pseudomonadati</taxon>
        <taxon>Bacteroidota</taxon>
        <taxon>Cytophagia</taxon>
        <taxon>Cytophagales</taxon>
        <taxon>Spirosomataceae</taxon>
        <taxon>Nibrella</taxon>
    </lineage>
</organism>
<feature type="signal peptide" evidence="2">
    <location>
        <begin position="1"/>
        <end position="17"/>
    </location>
</feature>
<dbReference type="SUPFAM" id="SSF52129">
    <property type="entry name" value="Caspase-like"/>
    <property type="match status" value="1"/>
</dbReference>
<dbReference type="EMBL" id="BAABHD010000023">
    <property type="protein sequence ID" value="GAA4453905.1"/>
    <property type="molecule type" value="Genomic_DNA"/>
</dbReference>
<dbReference type="PANTHER" id="PTHR22576">
    <property type="entry name" value="MUCOSA ASSOCIATED LYMPHOID TISSUE LYMPHOMA TRANSLOCATION PROTEIN 1/PARACASPASE"/>
    <property type="match status" value="1"/>
</dbReference>
<keyword evidence="2" id="KW-0732">Signal</keyword>
<comment type="caution">
    <text evidence="4">The sequence shown here is derived from an EMBL/GenBank/DDBJ whole genome shotgun (WGS) entry which is preliminary data.</text>
</comment>
<comment type="similarity">
    <text evidence="1">Belongs to the peptidase C14A family.</text>
</comment>
<protein>
    <recommendedName>
        <fullName evidence="3">Caspase family p20 domain-containing protein</fullName>
    </recommendedName>
</protein>
<dbReference type="SMART" id="SM00115">
    <property type="entry name" value="CASc"/>
    <property type="match status" value="1"/>
</dbReference>
<dbReference type="InterPro" id="IPR011600">
    <property type="entry name" value="Pept_C14_caspase"/>
</dbReference>
<name>A0ABP8MSI3_9BACT</name>
<dbReference type="PROSITE" id="PS50208">
    <property type="entry name" value="CASPASE_P20"/>
    <property type="match status" value="1"/>
</dbReference>
<evidence type="ECO:0000313" key="5">
    <source>
        <dbReference type="Proteomes" id="UP001501175"/>
    </source>
</evidence>
<gene>
    <name evidence="4" type="ORF">GCM10023189_19660</name>
</gene>
<dbReference type="InterPro" id="IPR029030">
    <property type="entry name" value="Caspase-like_dom_sf"/>
</dbReference>
<dbReference type="PANTHER" id="PTHR22576:SF37">
    <property type="entry name" value="MUCOSA-ASSOCIATED LYMPHOID TISSUE LYMPHOMA TRANSLOCATION PROTEIN 1"/>
    <property type="match status" value="1"/>
</dbReference>
<dbReference type="InterPro" id="IPR052039">
    <property type="entry name" value="Caspase-related_regulators"/>
</dbReference>
<dbReference type="Gene3D" id="3.40.50.1460">
    <property type="match status" value="1"/>
</dbReference>
<dbReference type="InterPro" id="IPR001309">
    <property type="entry name" value="Pept_C14_p20"/>
</dbReference>
<feature type="chain" id="PRO_5046890625" description="Caspase family p20 domain-containing protein" evidence="2">
    <location>
        <begin position="18"/>
        <end position="280"/>
    </location>
</feature>
<reference evidence="5" key="1">
    <citation type="journal article" date="2019" name="Int. J. Syst. Evol. Microbiol.">
        <title>The Global Catalogue of Microorganisms (GCM) 10K type strain sequencing project: providing services to taxonomists for standard genome sequencing and annotation.</title>
        <authorList>
            <consortium name="The Broad Institute Genomics Platform"/>
            <consortium name="The Broad Institute Genome Sequencing Center for Infectious Disease"/>
            <person name="Wu L."/>
            <person name="Ma J."/>
        </authorList>
    </citation>
    <scope>NUCLEOTIDE SEQUENCE [LARGE SCALE GENOMIC DNA]</scope>
    <source>
        <strain evidence="5">JCM 17927</strain>
    </source>
</reference>
<feature type="domain" description="Caspase family p20" evidence="3">
    <location>
        <begin position="48"/>
        <end position="125"/>
    </location>
</feature>
<evidence type="ECO:0000313" key="4">
    <source>
        <dbReference type="EMBL" id="GAA4453905.1"/>
    </source>
</evidence>
<dbReference type="PRINTS" id="PR00376">
    <property type="entry name" value="IL1BCENZYME"/>
</dbReference>
<accession>A0ABP8MSI3</accession>
<keyword evidence="5" id="KW-1185">Reference proteome</keyword>
<dbReference type="InterPro" id="IPR015917">
    <property type="entry name" value="Pept_C14A"/>
</dbReference>
<proteinExistence type="inferred from homology"/>
<evidence type="ECO:0000256" key="2">
    <source>
        <dbReference type="SAM" id="SignalP"/>
    </source>
</evidence>